<dbReference type="UniPathway" id="UPA00113">
    <property type="reaction ID" value="UER00532"/>
</dbReference>
<gene>
    <name evidence="17" type="primary">glmU</name>
    <name evidence="19" type="ORF">DES52_11044</name>
</gene>
<dbReference type="GO" id="GO:0009245">
    <property type="term" value="P:lipid A biosynthetic process"/>
    <property type="evidence" value="ECO:0007669"/>
    <property type="project" value="UniProtKB-UniRule"/>
</dbReference>
<evidence type="ECO:0000256" key="5">
    <source>
        <dbReference type="ARBA" id="ARBA00022695"/>
    </source>
</evidence>
<dbReference type="InterPro" id="IPR018357">
    <property type="entry name" value="Hexapep_transf_CS"/>
</dbReference>
<comment type="function">
    <text evidence="16 17">Catalyzes the last two sequential reactions in the de novo biosynthetic pathway for UDP-N-acetylglucosamine (UDP-GlcNAc). The C-terminal domain catalyzes the transfer of acetyl group from acetyl coenzyme A to glucosamine-1-phosphate (GlcN-1-P) to produce N-acetylglucosamine-1-phosphate (GlcNAc-1-P), which is converted into UDP-GlcNAc by the transfer of uridine 5-monophosphate (from uridine 5-triphosphate), a reaction catalyzed by the N-terminal domain.</text>
</comment>
<keyword evidence="6 17" id="KW-0479">Metal-binding</keyword>
<feature type="region of interest" description="N-acetyltransferase" evidence="17">
    <location>
        <begin position="253"/>
        <end position="483"/>
    </location>
</feature>
<keyword evidence="5 17" id="KW-0548">Nucleotidyltransferase</keyword>
<dbReference type="CDD" id="cd02540">
    <property type="entry name" value="GT2_GlmU_N_bac"/>
    <property type="match status" value="1"/>
</dbReference>
<feature type="binding site" evidence="17">
    <location>
        <begin position="11"/>
        <end position="14"/>
    </location>
    <ligand>
        <name>UDP-N-acetyl-alpha-D-glucosamine</name>
        <dbReference type="ChEBI" id="CHEBI:57705"/>
    </ligand>
</feature>
<sequence>MPDRLLDVVILAAGQGTRMKSKRSKMLHEVLGRPMIAWSTKLARDLGARDIVVVTGHGAAEVEAILAREGVRFARQGEQLGTGHAFLIGARELAGGADVLVLYGDSPMLALGTLRALLERHRAHGAGLTVLTSELADATGYGRIMRAENGTVERIVEEKAANAEEKTIGEFNSGVYLMDDRSVTLAERIEKTPPAGEYYLTDLVALYRSIGANVDAFKIEDPGEVMGANDRVQLAELERLMRARVNEAHLRGGVTMHDPATTTIEDSVEIAPDVILEAGVILRGATRVETGAHIGAYSVVCDSFVGEDVHVKPHSVLEGARVEAGANVGPFARLRPGAVLEEHAHVGNFVEVKNARLGRGVKAGHLAYLGDADIGEDTNIGAGTITANYDGLNKHKTVIGRGVFVGSNTTLIAPATLGDAAFVAGGSAVTGDVPEGALIVARGQAKIVPGWSARYWSKSQGALKAKGGFLADWLARRASTPSE</sequence>
<keyword evidence="13 17" id="KW-0961">Cell wall biogenesis/degradation</keyword>
<feature type="binding site" evidence="17">
    <location>
        <position position="142"/>
    </location>
    <ligand>
        <name>UDP-N-acetyl-alpha-D-glucosamine</name>
        <dbReference type="ChEBI" id="CHEBI:57705"/>
    </ligand>
</feature>
<comment type="similarity">
    <text evidence="2 17">In the N-terminal section; belongs to the N-acetylglucosamine-1-phosphate uridyltransferase family.</text>
</comment>
<dbReference type="NCBIfam" id="NF010938">
    <property type="entry name" value="PRK14358.1"/>
    <property type="match status" value="1"/>
</dbReference>
<comment type="subunit">
    <text evidence="17">Homotrimer.</text>
</comment>
<comment type="cofactor">
    <cofactor evidence="17">
        <name>Mg(2+)</name>
        <dbReference type="ChEBI" id="CHEBI:18420"/>
    </cofactor>
    <text evidence="17">Binds 1 Mg(2+) ion per subunit.</text>
</comment>
<evidence type="ECO:0000313" key="20">
    <source>
        <dbReference type="Proteomes" id="UP000248326"/>
    </source>
</evidence>
<reference evidence="19 20" key="1">
    <citation type="submission" date="2018-06" db="EMBL/GenBank/DDBJ databases">
        <title>Genomic Encyclopedia of Type Strains, Phase IV (KMG-IV): sequencing the most valuable type-strain genomes for metagenomic binning, comparative biology and taxonomic classification.</title>
        <authorList>
            <person name="Goeker M."/>
        </authorList>
    </citation>
    <scope>NUCLEOTIDE SEQUENCE [LARGE SCALE GENOMIC DNA]</scope>
    <source>
        <strain evidence="19 20">DSM 18048</strain>
    </source>
</reference>
<dbReference type="GO" id="GO:0006048">
    <property type="term" value="P:UDP-N-acetylglucosamine biosynthetic process"/>
    <property type="evidence" value="ECO:0007669"/>
    <property type="project" value="UniProtKB-UniPathway"/>
</dbReference>
<feature type="binding site" evidence="17">
    <location>
        <position position="442"/>
    </location>
    <ligand>
        <name>acetyl-CoA</name>
        <dbReference type="ChEBI" id="CHEBI:57288"/>
    </ligand>
</feature>
<feature type="binding site" evidence="17">
    <location>
        <begin position="103"/>
        <end position="105"/>
    </location>
    <ligand>
        <name>UDP-N-acetyl-alpha-D-glucosamine</name>
        <dbReference type="ChEBI" id="CHEBI:57705"/>
    </ligand>
</feature>
<dbReference type="NCBIfam" id="TIGR01173">
    <property type="entry name" value="glmU"/>
    <property type="match status" value="1"/>
</dbReference>
<evidence type="ECO:0000256" key="17">
    <source>
        <dbReference type="HAMAP-Rule" id="MF_01631"/>
    </source>
</evidence>
<name>A0A318SG83_9DEIO</name>
<evidence type="ECO:0000256" key="2">
    <source>
        <dbReference type="ARBA" id="ARBA00007947"/>
    </source>
</evidence>
<comment type="pathway">
    <text evidence="17">Nucleotide-sugar biosynthesis; UDP-N-acetyl-alpha-D-glucosamine biosynthesis; UDP-N-acetyl-alpha-D-glucosamine from N-acetyl-alpha-D-glucosamine 1-phosphate: step 1/1.</text>
</comment>
<feature type="binding site" evidence="17">
    <location>
        <position position="229"/>
    </location>
    <ligand>
        <name>UDP-N-acetyl-alpha-D-glucosamine</name>
        <dbReference type="ChEBI" id="CHEBI:57705"/>
    </ligand>
</feature>
<feature type="binding site" evidence="17">
    <location>
        <position position="335"/>
    </location>
    <ligand>
        <name>UDP-N-acetyl-alpha-D-glucosamine</name>
        <dbReference type="ChEBI" id="CHEBI:57705"/>
    </ligand>
</feature>
<comment type="catalytic activity">
    <reaction evidence="15 17">
        <text>N-acetyl-alpha-D-glucosamine 1-phosphate + UTP + H(+) = UDP-N-acetyl-alpha-D-glucosamine + diphosphate</text>
        <dbReference type="Rhea" id="RHEA:13509"/>
        <dbReference type="ChEBI" id="CHEBI:15378"/>
        <dbReference type="ChEBI" id="CHEBI:33019"/>
        <dbReference type="ChEBI" id="CHEBI:46398"/>
        <dbReference type="ChEBI" id="CHEBI:57705"/>
        <dbReference type="ChEBI" id="CHEBI:57776"/>
        <dbReference type="EC" id="2.7.7.23"/>
    </reaction>
</comment>
<feature type="domain" description="MobA-like NTP transferase" evidence="18">
    <location>
        <begin position="8"/>
        <end position="133"/>
    </location>
</feature>
<comment type="subcellular location">
    <subcellularLocation>
        <location evidence="17">Cytoplasm</location>
    </subcellularLocation>
</comment>
<feature type="binding site" evidence="17">
    <location>
        <position position="407"/>
    </location>
    <ligand>
        <name>acetyl-CoA</name>
        <dbReference type="ChEBI" id="CHEBI:57288"/>
    </ligand>
</feature>
<protein>
    <recommendedName>
        <fullName evidence="17">Bifunctional protein GlmU</fullName>
    </recommendedName>
    <domain>
        <recommendedName>
            <fullName evidence="17">UDP-N-acetylglucosamine pyrophosphorylase</fullName>
            <ecNumber evidence="17">2.7.7.23</ecNumber>
        </recommendedName>
        <alternativeName>
            <fullName evidence="17">N-acetylglucosamine-1-phosphate uridyltransferase</fullName>
        </alternativeName>
    </domain>
    <domain>
        <recommendedName>
            <fullName evidence="17">Glucosamine-1-phosphate N-acetyltransferase</fullName>
            <ecNumber evidence="17">2.3.1.157</ecNumber>
        </recommendedName>
    </domain>
</protein>
<dbReference type="InterPro" id="IPR029044">
    <property type="entry name" value="Nucleotide-diphossugar_trans"/>
</dbReference>
<dbReference type="InterPro" id="IPR005882">
    <property type="entry name" value="Bifunctional_GlmU"/>
</dbReference>
<dbReference type="HAMAP" id="MF_01631">
    <property type="entry name" value="GlmU"/>
    <property type="match status" value="1"/>
</dbReference>
<comment type="similarity">
    <text evidence="1 17">In the C-terminal section; belongs to the transferase hexapeptide repeat family.</text>
</comment>
<dbReference type="GO" id="GO:0071555">
    <property type="term" value="P:cell wall organization"/>
    <property type="evidence" value="ECO:0007669"/>
    <property type="project" value="UniProtKB-KW"/>
</dbReference>
<evidence type="ECO:0000256" key="8">
    <source>
        <dbReference type="ARBA" id="ARBA00022842"/>
    </source>
</evidence>
<dbReference type="RefSeq" id="WP_110887276.1">
    <property type="nucleotide sequence ID" value="NZ_QJSX01000010.1"/>
</dbReference>
<feature type="binding site" evidence="17">
    <location>
        <position position="229"/>
    </location>
    <ligand>
        <name>Mg(2+)</name>
        <dbReference type="ChEBI" id="CHEBI:18420"/>
    </ligand>
</feature>
<dbReference type="UniPathway" id="UPA00973"/>
<dbReference type="GO" id="GO:0005737">
    <property type="term" value="C:cytoplasm"/>
    <property type="evidence" value="ECO:0007669"/>
    <property type="project" value="UniProtKB-SubCell"/>
</dbReference>
<keyword evidence="8 17" id="KW-0460">Magnesium</keyword>
<feature type="binding site" evidence="17">
    <location>
        <position position="368"/>
    </location>
    <ligand>
        <name>UDP-N-acetyl-alpha-D-glucosamine</name>
        <dbReference type="ChEBI" id="CHEBI:57705"/>
    </ligand>
</feature>
<dbReference type="SUPFAM" id="SSF51161">
    <property type="entry name" value="Trimeric LpxA-like enzymes"/>
    <property type="match status" value="1"/>
</dbReference>
<dbReference type="GO" id="GO:0016020">
    <property type="term" value="C:membrane"/>
    <property type="evidence" value="ECO:0007669"/>
    <property type="project" value="GOC"/>
</dbReference>
<comment type="catalytic activity">
    <reaction evidence="14 17">
        <text>alpha-D-glucosamine 1-phosphate + acetyl-CoA = N-acetyl-alpha-D-glucosamine 1-phosphate + CoA + H(+)</text>
        <dbReference type="Rhea" id="RHEA:13725"/>
        <dbReference type="ChEBI" id="CHEBI:15378"/>
        <dbReference type="ChEBI" id="CHEBI:57287"/>
        <dbReference type="ChEBI" id="CHEBI:57288"/>
        <dbReference type="ChEBI" id="CHEBI:57776"/>
        <dbReference type="ChEBI" id="CHEBI:58516"/>
        <dbReference type="EC" id="2.3.1.157"/>
    </reaction>
</comment>
<evidence type="ECO:0000313" key="19">
    <source>
        <dbReference type="EMBL" id="PYE53061.1"/>
    </source>
</evidence>
<evidence type="ECO:0000256" key="6">
    <source>
        <dbReference type="ARBA" id="ARBA00022723"/>
    </source>
</evidence>
<dbReference type="CDD" id="cd03353">
    <property type="entry name" value="LbH_GlmU_C"/>
    <property type="match status" value="1"/>
</dbReference>
<dbReference type="SUPFAM" id="SSF53448">
    <property type="entry name" value="Nucleotide-diphospho-sugar transferases"/>
    <property type="match status" value="1"/>
</dbReference>
<feature type="binding site" evidence="17">
    <location>
        <begin position="388"/>
        <end position="389"/>
    </location>
    <ligand>
        <name>acetyl-CoA</name>
        <dbReference type="ChEBI" id="CHEBI:57288"/>
    </ligand>
</feature>
<proteinExistence type="inferred from homology"/>
<feature type="binding site" evidence="17">
    <location>
        <position position="382"/>
    </location>
    <ligand>
        <name>acetyl-CoA</name>
        <dbReference type="ChEBI" id="CHEBI:57288"/>
    </ligand>
</feature>
<dbReference type="GO" id="GO:0000902">
    <property type="term" value="P:cell morphogenesis"/>
    <property type="evidence" value="ECO:0007669"/>
    <property type="project" value="UniProtKB-UniRule"/>
</dbReference>
<keyword evidence="7 17" id="KW-0677">Repeat</keyword>
<dbReference type="InterPro" id="IPR025877">
    <property type="entry name" value="MobA-like_NTP_Trfase"/>
</dbReference>
<dbReference type="Gene3D" id="2.160.10.10">
    <property type="entry name" value="Hexapeptide repeat proteins"/>
    <property type="match status" value="1"/>
</dbReference>
<feature type="binding site" evidence="17">
    <location>
        <position position="105"/>
    </location>
    <ligand>
        <name>Mg(2+)</name>
        <dbReference type="ChEBI" id="CHEBI:18420"/>
    </ligand>
</feature>
<evidence type="ECO:0000256" key="7">
    <source>
        <dbReference type="ARBA" id="ARBA00022737"/>
    </source>
</evidence>
<dbReference type="GO" id="GO:0000287">
    <property type="term" value="F:magnesium ion binding"/>
    <property type="evidence" value="ECO:0007669"/>
    <property type="project" value="UniProtKB-UniRule"/>
</dbReference>
<dbReference type="EMBL" id="QJSX01000010">
    <property type="protein sequence ID" value="PYE53061.1"/>
    <property type="molecule type" value="Genomic_DNA"/>
</dbReference>
<dbReference type="GO" id="GO:0008360">
    <property type="term" value="P:regulation of cell shape"/>
    <property type="evidence" value="ECO:0007669"/>
    <property type="project" value="UniProtKB-KW"/>
</dbReference>
<feature type="binding site" evidence="17">
    <location>
        <position position="425"/>
    </location>
    <ligand>
        <name>acetyl-CoA</name>
        <dbReference type="ChEBI" id="CHEBI:57288"/>
    </ligand>
</feature>
<evidence type="ECO:0000256" key="9">
    <source>
        <dbReference type="ARBA" id="ARBA00022960"/>
    </source>
</evidence>
<feature type="binding site" evidence="17">
    <location>
        <position position="25"/>
    </location>
    <ligand>
        <name>UDP-N-acetyl-alpha-D-glucosamine</name>
        <dbReference type="ChEBI" id="CHEBI:57705"/>
    </ligand>
</feature>
<dbReference type="Proteomes" id="UP000248326">
    <property type="component" value="Unassembled WGS sequence"/>
</dbReference>
<feature type="region of interest" description="Linker" evidence="17">
    <location>
        <begin position="232"/>
        <end position="252"/>
    </location>
</feature>
<organism evidence="19 20">
    <name type="scientific">Deinococcus yavapaiensis KR-236</name>
    <dbReference type="NCBI Taxonomy" id="694435"/>
    <lineage>
        <taxon>Bacteria</taxon>
        <taxon>Thermotogati</taxon>
        <taxon>Deinococcota</taxon>
        <taxon>Deinococci</taxon>
        <taxon>Deinococcales</taxon>
        <taxon>Deinococcaceae</taxon>
        <taxon>Deinococcus</taxon>
    </lineage>
</organism>
<feature type="binding site" evidence="17">
    <location>
        <position position="353"/>
    </location>
    <ligand>
        <name>UDP-N-acetyl-alpha-D-glucosamine</name>
        <dbReference type="ChEBI" id="CHEBI:57705"/>
    </ligand>
</feature>
<dbReference type="Pfam" id="PF12804">
    <property type="entry name" value="NTP_transf_3"/>
    <property type="match status" value="1"/>
</dbReference>
<evidence type="ECO:0000256" key="11">
    <source>
        <dbReference type="ARBA" id="ARBA00023268"/>
    </source>
</evidence>
<accession>A0A318SG83</accession>
<dbReference type="PROSITE" id="PS00101">
    <property type="entry name" value="HEXAPEP_TRANSFERASES"/>
    <property type="match status" value="1"/>
</dbReference>
<dbReference type="PANTHER" id="PTHR43584:SF3">
    <property type="entry name" value="BIFUNCTIONAL PROTEIN GLMU"/>
    <property type="match status" value="1"/>
</dbReference>
<evidence type="ECO:0000256" key="3">
    <source>
        <dbReference type="ARBA" id="ARBA00022490"/>
    </source>
</evidence>
<dbReference type="GO" id="GO:0019134">
    <property type="term" value="F:glucosamine-1-phosphate N-acetyltransferase activity"/>
    <property type="evidence" value="ECO:0007669"/>
    <property type="project" value="UniProtKB-UniRule"/>
</dbReference>
<dbReference type="EC" id="2.3.1.157" evidence="17"/>
<keyword evidence="12 17" id="KW-0012">Acyltransferase</keyword>
<dbReference type="GO" id="GO:0009252">
    <property type="term" value="P:peptidoglycan biosynthetic process"/>
    <property type="evidence" value="ECO:0007669"/>
    <property type="project" value="UniProtKB-UniRule"/>
</dbReference>
<comment type="caution">
    <text evidence="19">The sequence shown here is derived from an EMBL/GenBank/DDBJ whole genome shotgun (WGS) entry which is preliminary data.</text>
</comment>
<feature type="active site" description="Proton acceptor" evidence="17">
    <location>
        <position position="365"/>
    </location>
</feature>
<dbReference type="InterPro" id="IPR011004">
    <property type="entry name" value="Trimer_LpxA-like_sf"/>
</dbReference>
<keyword evidence="11 17" id="KW-0511">Multifunctional enzyme</keyword>
<dbReference type="EC" id="2.7.7.23" evidence="17"/>
<feature type="binding site" evidence="17">
    <location>
        <position position="379"/>
    </location>
    <ligand>
        <name>UDP-N-acetyl-alpha-D-glucosamine</name>
        <dbReference type="ChEBI" id="CHEBI:57705"/>
    </ligand>
</feature>
<feature type="binding site" evidence="17">
    <location>
        <begin position="81"/>
        <end position="82"/>
    </location>
    <ligand>
        <name>UDP-N-acetyl-alpha-D-glucosamine</name>
        <dbReference type="ChEBI" id="CHEBI:57705"/>
    </ligand>
</feature>
<evidence type="ECO:0000256" key="13">
    <source>
        <dbReference type="ARBA" id="ARBA00023316"/>
    </source>
</evidence>
<comment type="pathway">
    <text evidence="17">Bacterial outer membrane biogenesis; LPS lipid A biosynthesis.</text>
</comment>
<dbReference type="GO" id="GO:0003977">
    <property type="term" value="F:UDP-N-acetylglucosamine diphosphorylase activity"/>
    <property type="evidence" value="ECO:0007669"/>
    <property type="project" value="UniProtKB-UniRule"/>
</dbReference>
<dbReference type="Gene3D" id="3.90.550.10">
    <property type="entry name" value="Spore Coat Polysaccharide Biosynthesis Protein SpsA, Chain A"/>
    <property type="match status" value="1"/>
</dbReference>
<evidence type="ECO:0000256" key="1">
    <source>
        <dbReference type="ARBA" id="ARBA00007707"/>
    </source>
</evidence>
<dbReference type="OrthoDB" id="9775031at2"/>
<dbReference type="InterPro" id="IPR050065">
    <property type="entry name" value="GlmU-like"/>
</dbReference>
<keyword evidence="10 17" id="KW-0573">Peptidoglycan synthesis</keyword>
<evidence type="ECO:0000256" key="12">
    <source>
        <dbReference type="ARBA" id="ARBA00023315"/>
    </source>
</evidence>
<evidence type="ECO:0000256" key="14">
    <source>
        <dbReference type="ARBA" id="ARBA00048247"/>
    </source>
</evidence>
<keyword evidence="4 17" id="KW-0808">Transferase</keyword>
<evidence type="ECO:0000256" key="10">
    <source>
        <dbReference type="ARBA" id="ARBA00022984"/>
    </source>
</evidence>
<evidence type="ECO:0000259" key="18">
    <source>
        <dbReference type="Pfam" id="PF12804"/>
    </source>
</evidence>
<feature type="region of interest" description="Pyrophosphorylase" evidence="17">
    <location>
        <begin position="1"/>
        <end position="231"/>
    </location>
</feature>
<feature type="binding site" evidence="17">
    <location>
        <position position="172"/>
    </location>
    <ligand>
        <name>UDP-N-acetyl-alpha-D-glucosamine</name>
        <dbReference type="ChEBI" id="CHEBI:57705"/>
    </ligand>
</feature>
<dbReference type="InterPro" id="IPR038009">
    <property type="entry name" value="GlmU_C_LbH"/>
</dbReference>
<evidence type="ECO:0000256" key="4">
    <source>
        <dbReference type="ARBA" id="ARBA00022679"/>
    </source>
</evidence>
<feature type="binding site" evidence="17">
    <location>
        <position position="76"/>
    </location>
    <ligand>
        <name>UDP-N-acetyl-alpha-D-glucosamine</name>
        <dbReference type="ChEBI" id="CHEBI:57705"/>
    </ligand>
</feature>
<keyword evidence="3 17" id="KW-0963">Cytoplasm</keyword>
<dbReference type="PANTHER" id="PTHR43584">
    <property type="entry name" value="NUCLEOTIDYL TRANSFERASE"/>
    <property type="match status" value="1"/>
</dbReference>
<keyword evidence="20" id="KW-1185">Reference proteome</keyword>
<evidence type="ECO:0000256" key="15">
    <source>
        <dbReference type="ARBA" id="ARBA00048493"/>
    </source>
</evidence>
<keyword evidence="9 17" id="KW-0133">Cell shape</keyword>
<feature type="binding site" evidence="17">
    <location>
        <position position="157"/>
    </location>
    <ligand>
        <name>UDP-N-acetyl-alpha-D-glucosamine</name>
        <dbReference type="ChEBI" id="CHEBI:57705"/>
    </ligand>
</feature>
<comment type="pathway">
    <text evidence="17">Nucleotide-sugar biosynthesis; UDP-N-acetyl-alpha-D-glucosamine biosynthesis; N-acetyl-alpha-D-glucosamine 1-phosphate from alpha-D-glucosamine 6-phosphate (route II): step 2/2.</text>
</comment>
<evidence type="ECO:0000256" key="16">
    <source>
        <dbReference type="ARBA" id="ARBA00049628"/>
    </source>
</evidence>
<dbReference type="AlphaFoldDB" id="A0A318SG83"/>